<feature type="compositionally biased region" description="Polar residues" evidence="1">
    <location>
        <begin position="208"/>
        <end position="225"/>
    </location>
</feature>
<evidence type="ECO:0000256" key="1">
    <source>
        <dbReference type="SAM" id="MobiDB-lite"/>
    </source>
</evidence>
<dbReference type="Proteomes" id="UP000887540">
    <property type="component" value="Unplaced"/>
</dbReference>
<evidence type="ECO:0000313" key="2">
    <source>
        <dbReference type="Proteomes" id="UP000887540"/>
    </source>
</evidence>
<reference evidence="3" key="1">
    <citation type="submission" date="2022-11" db="UniProtKB">
        <authorList>
            <consortium name="WormBaseParasite"/>
        </authorList>
    </citation>
    <scope>IDENTIFICATION</scope>
</reference>
<dbReference type="WBParaSite" id="ACRNAN_scaffold5036.g13325.t1">
    <property type="protein sequence ID" value="ACRNAN_scaffold5036.g13325.t1"/>
    <property type="gene ID" value="ACRNAN_scaffold5036.g13325"/>
</dbReference>
<dbReference type="AlphaFoldDB" id="A0A914E2P6"/>
<accession>A0A914E2P6</accession>
<name>A0A914E2P6_9BILA</name>
<feature type="region of interest" description="Disordered" evidence="1">
    <location>
        <begin position="203"/>
        <end position="225"/>
    </location>
</feature>
<organism evidence="2 3">
    <name type="scientific">Acrobeloides nanus</name>
    <dbReference type="NCBI Taxonomy" id="290746"/>
    <lineage>
        <taxon>Eukaryota</taxon>
        <taxon>Metazoa</taxon>
        <taxon>Ecdysozoa</taxon>
        <taxon>Nematoda</taxon>
        <taxon>Chromadorea</taxon>
        <taxon>Rhabditida</taxon>
        <taxon>Tylenchina</taxon>
        <taxon>Cephalobomorpha</taxon>
        <taxon>Cephaloboidea</taxon>
        <taxon>Cephalobidae</taxon>
        <taxon>Acrobeloides</taxon>
    </lineage>
</organism>
<sequence>VPQHVSGPLDQRIGVGAGSVVINDGRVHGSSDVRPTPRILINAPNYQQSTAYAATGNGFRVEATTPPTTTPFQAYPVVQDKLFPVVENHARQEPPKLVKDFDPRPSPLEVDRHQYMFSGGNNQYREDLGRASETRREINNIRLPYEMTYNPRTREMEPINKYFPRAGVYNFPTNAYGTDPYGKPILLMQPSAYNTSRPILHQGYGNGDLSQTDSRGTTMGRTDRIFTTPTPWNRQSTTIIGVPQIEADERFSQNRQRSGASVDGLTIINPTPNQGQIRPYFGPEEITRSRYQHQEQFNIKEGNRNRFVKINVPNVNGEWRP</sequence>
<proteinExistence type="predicted"/>
<keyword evidence="2" id="KW-1185">Reference proteome</keyword>
<evidence type="ECO:0000313" key="3">
    <source>
        <dbReference type="WBParaSite" id="ACRNAN_scaffold5036.g13325.t1"/>
    </source>
</evidence>
<protein>
    <submittedName>
        <fullName evidence="3">Uncharacterized protein</fullName>
    </submittedName>
</protein>